<dbReference type="Proteomes" id="UP001498398">
    <property type="component" value="Unassembled WGS sequence"/>
</dbReference>
<sequence length="1385" mass="156896">MSNKPLPSIARDDSSTSTPKAVSKSLGEKSSTQSFDGIRNTNVSKGERRADSIAEHFEGAGEIAVSAYEAFSEFYEENEETIKSAAETIASLQVDNKVLESTINAFSETSKVVVAGLEALSEVHPFIAVAVIAFKLVITLNVTRGENTRKVIALKIQMQNTMVALFQLRYMRDPDVVGSDGTTIKDRMQGEMYILAKDIEETGSFCDHYLKKGFLAKTLKSQIYERRLARYADRFAYHRQNLEFEMNKHAALGIDNANNKLDNITSHLDDMLTLMKRLQTPREREIEKFIREKGGPHKCIRNDQLFTELVEMSGEGLSAITTSRSGDPEKDLNSAKWALLRELEENLDAALAKNLMLFERKLDAQGKQMKVFFESSLRQEGEHIISTILAGAHERIVDLDMQTIWKDMGWKSSVKARHFVLALQDYFTQKYKIEAANTNLSNSMYLSPASSVLSLLNFSELSSSTNILRERWAVAHIHVAHVQPILEAIDDDATGFISINEVNTFAGNRPEGWSLPLWISYWSAGWHLSISLYQAKIYALIQRMSHLYNFAGILPLNRRPVLDYLCHYSFTRIDLLLRSTRKPDSSVTEDNALRRLTELYTEYEEARLEQSLSLFGYEIDTAATVGLITGPGRIERFIYPLLYLLLKRQLKAMYLATKHVLDQEEFLSFNETLMSVFGALDERIGVLTSILMQTHTDIRDRLGNFAFGMLQLSSDTPVPDIKNNSLAMTPYYDSDVDAVAEEPTSLDILKYGTKDSLDSRIYDFEANFSFNDGRGEDDLALGLSVRDTRMQDVLKAPTPVKATKDTATTKVTAAKDSSSSKPTPTTTKDAKNSRDTTPTPRNRSRVPKHPLEGYWAGHLWTEDSNEAHSTRGLFQVLIKSIDEKGKVTGVAENYLETMTVSGRVSPDNTSVKLVFRDDSDGYVMVLKGSLDLKRETLAGTHRLAGYDVDVVKLENESNSQDDGGLDPLAELENLAMLSSPVLEQEPMTLDGNDTVVIIQRTFFFNRTPASAWKFRAHPSQVNQLQTARERWKFACRSVRDMVRQRRCSWSYLKERFAERKRFLDFRMRQSIDELNYTPRMTLSEAERLEYGNLVQNIHPADGRFYSSLVVPSLDLRYEHHPFICDSCGRDIIRSRYMCLQRKCLEANYSFSVDLCMTCRDATPGGRDWQHQASHSLLKLDYAALDSDMAWIIPESRAIVDRVKGIFRTKESMKLSLDASSSEQATNRVMEIVRTGDNFKHRQTNNLDTLCCCCRKEVTLPCWVCQYCSPDAYICDDCEALKEIPLEDGPAPWHDPNQHHVIRVKTSEVVLEAPTVETRLIALENKISDLETKLSVHLKTLNEGDESRQVVTRREVVGHVKSLEDKLEHKLAGLESLLQRIMGKLL</sequence>
<gene>
    <name evidence="5" type="ORF">VKT23_007259</name>
</gene>
<evidence type="ECO:0000256" key="2">
    <source>
        <dbReference type="ARBA" id="ARBA00022771"/>
    </source>
</evidence>
<organism evidence="5 6">
    <name type="scientific">Marasmiellus scandens</name>
    <dbReference type="NCBI Taxonomy" id="2682957"/>
    <lineage>
        <taxon>Eukaryota</taxon>
        <taxon>Fungi</taxon>
        <taxon>Dikarya</taxon>
        <taxon>Basidiomycota</taxon>
        <taxon>Agaricomycotina</taxon>
        <taxon>Agaricomycetes</taxon>
        <taxon>Agaricomycetidae</taxon>
        <taxon>Agaricales</taxon>
        <taxon>Marasmiineae</taxon>
        <taxon>Omphalotaceae</taxon>
        <taxon>Marasmiellus</taxon>
    </lineage>
</organism>
<dbReference type="Gene3D" id="3.30.60.90">
    <property type="match status" value="1"/>
</dbReference>
<keyword evidence="6" id="KW-1185">Reference proteome</keyword>
<evidence type="ECO:0000256" key="1">
    <source>
        <dbReference type="ARBA" id="ARBA00022723"/>
    </source>
</evidence>
<feature type="compositionally biased region" description="Low complexity" evidence="4">
    <location>
        <begin position="796"/>
        <end position="827"/>
    </location>
</feature>
<keyword evidence="1" id="KW-0479">Metal-binding</keyword>
<protein>
    <recommendedName>
        <fullName evidence="7">ZZ-type domain-containing protein</fullName>
    </recommendedName>
</protein>
<accession>A0ABR1JJB2</accession>
<name>A0ABR1JJB2_9AGAR</name>
<evidence type="ECO:0000256" key="3">
    <source>
        <dbReference type="ARBA" id="ARBA00022833"/>
    </source>
</evidence>
<dbReference type="InterPro" id="IPR018247">
    <property type="entry name" value="EF_Hand_1_Ca_BS"/>
</dbReference>
<evidence type="ECO:0000256" key="4">
    <source>
        <dbReference type="SAM" id="MobiDB-lite"/>
    </source>
</evidence>
<keyword evidence="2" id="KW-0863">Zinc-finger</keyword>
<evidence type="ECO:0008006" key="7">
    <source>
        <dbReference type="Google" id="ProtNLM"/>
    </source>
</evidence>
<feature type="region of interest" description="Disordered" evidence="4">
    <location>
        <begin position="1"/>
        <end position="49"/>
    </location>
</feature>
<keyword evidence="3" id="KW-0862">Zinc</keyword>
<dbReference type="SUPFAM" id="SSF57850">
    <property type="entry name" value="RING/U-box"/>
    <property type="match status" value="1"/>
</dbReference>
<feature type="compositionally biased region" description="Polar residues" evidence="4">
    <location>
        <begin position="28"/>
        <end position="44"/>
    </location>
</feature>
<dbReference type="InterPro" id="IPR043145">
    <property type="entry name" value="Znf_ZZ_sf"/>
</dbReference>
<proteinExistence type="predicted"/>
<evidence type="ECO:0000313" key="5">
    <source>
        <dbReference type="EMBL" id="KAK7462671.1"/>
    </source>
</evidence>
<feature type="region of interest" description="Disordered" evidence="4">
    <location>
        <begin position="796"/>
        <end position="850"/>
    </location>
</feature>
<comment type="caution">
    <text evidence="5">The sequence shown here is derived from an EMBL/GenBank/DDBJ whole genome shotgun (WGS) entry which is preliminary data.</text>
</comment>
<dbReference type="EMBL" id="JBANRG010000010">
    <property type="protein sequence ID" value="KAK7462671.1"/>
    <property type="molecule type" value="Genomic_DNA"/>
</dbReference>
<reference evidence="5 6" key="1">
    <citation type="submission" date="2024-01" db="EMBL/GenBank/DDBJ databases">
        <title>A draft genome for the cacao thread blight pathogen Marasmiellus scandens.</title>
        <authorList>
            <person name="Baruah I.K."/>
            <person name="Leung J."/>
            <person name="Bukari Y."/>
            <person name="Amoako-Attah I."/>
            <person name="Meinhardt L.W."/>
            <person name="Bailey B.A."/>
            <person name="Cohen S.P."/>
        </authorList>
    </citation>
    <scope>NUCLEOTIDE SEQUENCE [LARGE SCALE GENOMIC DNA]</scope>
    <source>
        <strain evidence="5 6">GH-19</strain>
    </source>
</reference>
<dbReference type="PROSITE" id="PS00018">
    <property type="entry name" value="EF_HAND_1"/>
    <property type="match status" value="1"/>
</dbReference>
<evidence type="ECO:0000313" key="6">
    <source>
        <dbReference type="Proteomes" id="UP001498398"/>
    </source>
</evidence>